<evidence type="ECO:0000256" key="1">
    <source>
        <dbReference type="HAMAP-Rule" id="MF_00652"/>
    </source>
</evidence>
<dbReference type="PANTHER" id="PTHR30283:SF4">
    <property type="entry name" value="PEROXIDE STRESS RESISTANCE PROTEIN YAAA"/>
    <property type="match status" value="1"/>
</dbReference>
<keyword evidence="3" id="KW-1185">Reference proteome</keyword>
<comment type="similarity">
    <text evidence="1">Belongs to the UPF0246 family.</text>
</comment>
<dbReference type="Pfam" id="PF03883">
    <property type="entry name" value="H2O2_YaaD"/>
    <property type="match status" value="1"/>
</dbReference>
<dbReference type="KEGG" id="spap:H3Z74_09470"/>
<dbReference type="EMBL" id="CP061038">
    <property type="protein sequence ID" value="QNQ11341.1"/>
    <property type="molecule type" value="Genomic_DNA"/>
</dbReference>
<dbReference type="HAMAP" id="MF_00652">
    <property type="entry name" value="UPF0246"/>
    <property type="match status" value="1"/>
</dbReference>
<dbReference type="GO" id="GO:0033194">
    <property type="term" value="P:response to hydroperoxide"/>
    <property type="evidence" value="ECO:0007669"/>
    <property type="project" value="TreeGrafter"/>
</dbReference>
<dbReference type="PANTHER" id="PTHR30283">
    <property type="entry name" value="PEROXIDE STRESS RESPONSE PROTEIN YAAA"/>
    <property type="match status" value="1"/>
</dbReference>
<dbReference type="InterPro" id="IPR005583">
    <property type="entry name" value="YaaA"/>
</dbReference>
<dbReference type="AlphaFoldDB" id="A0A7H0LNT8"/>
<protein>
    <recommendedName>
        <fullName evidence="1">UPF0246 protein H3Z74_09470</fullName>
    </recommendedName>
</protein>
<dbReference type="GO" id="GO:0005829">
    <property type="term" value="C:cytosol"/>
    <property type="evidence" value="ECO:0007669"/>
    <property type="project" value="TreeGrafter"/>
</dbReference>
<evidence type="ECO:0000313" key="3">
    <source>
        <dbReference type="Proteomes" id="UP000516148"/>
    </source>
</evidence>
<organism evidence="2 3">
    <name type="scientific">Sphingomonas alpina</name>
    <dbReference type="NCBI Taxonomy" id="653931"/>
    <lineage>
        <taxon>Bacteria</taxon>
        <taxon>Pseudomonadati</taxon>
        <taxon>Pseudomonadota</taxon>
        <taxon>Alphaproteobacteria</taxon>
        <taxon>Sphingomonadales</taxon>
        <taxon>Sphingomonadaceae</taxon>
        <taxon>Sphingomonas</taxon>
    </lineage>
</organism>
<dbReference type="Proteomes" id="UP000516148">
    <property type="component" value="Chromosome"/>
</dbReference>
<proteinExistence type="inferred from homology"/>
<name>A0A7H0LNT8_9SPHN</name>
<dbReference type="NCBIfam" id="NF002542">
    <property type="entry name" value="PRK02101.1-3"/>
    <property type="match status" value="1"/>
</dbReference>
<accession>A0A7H0LNT8</accession>
<reference evidence="2 3" key="1">
    <citation type="submission" date="2020-09" db="EMBL/GenBank/DDBJ databases">
        <title>Sphingomonas sp., a new species isolated from pork steak.</title>
        <authorList>
            <person name="Heidler von Heilborn D."/>
        </authorList>
    </citation>
    <scope>NUCLEOTIDE SEQUENCE [LARGE SCALE GENOMIC DNA]</scope>
    <source>
        <strain evidence="3">S8-3T</strain>
    </source>
</reference>
<sequence>MIAVLSPAKTLDYAKPIPAVTPTEPRFATEAAGLAASAANLSQKRLAALMDISKPLAKLNADRFAGFGDAPDRPAIFAFAGDVYTGFEARTVDEAGIAFAQDHVRMLSGLYGLLRPLDAMRPYRLEMGTRWAPRRKSLYDWWGSRIAHLLAQDAAEEGSGVVLNLASQEYWAAVAGKLPQDIRVIQVDFREPGPDGPRFVSFNAKRARGMMARWLCEHRISDVEAMQGFDTDGYRFDPAESNDTQWRFMRGAA</sequence>
<dbReference type="RefSeq" id="WP_187763622.1">
    <property type="nucleotide sequence ID" value="NZ_CP061038.1"/>
</dbReference>
<evidence type="ECO:0000313" key="2">
    <source>
        <dbReference type="EMBL" id="QNQ11341.1"/>
    </source>
</evidence>
<gene>
    <name evidence="2" type="primary">yaaA</name>
    <name evidence="2" type="ORF">H3Z74_09470</name>
</gene>